<dbReference type="AlphaFoldDB" id="A0A8K0DDA7"/>
<sequence>MEQWGFGITRLEVLNIVDDKTKIAGAKGKPSFRTTSSCGGENATVLSAVSASGGKAPPLIVFKGKTIRDSWLADEEHASESTAYAASSRVLYQKNKYHPERFQEMQKAGTQEIQQELDFDSRSEHVTADLDEDCNPDMYKENNKNQQEEAAPDKYILMRVKHFVGQGDIDTVGEQDVVQILAEPIVGRKLEINSHPIWSTVQ</sequence>
<proteinExistence type="predicted"/>
<protein>
    <submittedName>
        <fullName evidence="1">Uncharacterized protein</fullName>
    </submittedName>
</protein>
<comment type="caution">
    <text evidence="1">The sequence shown here is derived from an EMBL/GenBank/DDBJ whole genome shotgun (WGS) entry which is preliminary data.</text>
</comment>
<organism evidence="1 2">
    <name type="scientific">Ignelater luminosus</name>
    <name type="common">Cucubano</name>
    <name type="synonym">Pyrophorus luminosus</name>
    <dbReference type="NCBI Taxonomy" id="2038154"/>
    <lineage>
        <taxon>Eukaryota</taxon>
        <taxon>Metazoa</taxon>
        <taxon>Ecdysozoa</taxon>
        <taxon>Arthropoda</taxon>
        <taxon>Hexapoda</taxon>
        <taxon>Insecta</taxon>
        <taxon>Pterygota</taxon>
        <taxon>Neoptera</taxon>
        <taxon>Endopterygota</taxon>
        <taxon>Coleoptera</taxon>
        <taxon>Polyphaga</taxon>
        <taxon>Elateriformia</taxon>
        <taxon>Elateroidea</taxon>
        <taxon>Elateridae</taxon>
        <taxon>Agrypninae</taxon>
        <taxon>Pyrophorini</taxon>
        <taxon>Ignelater</taxon>
    </lineage>
</organism>
<name>A0A8K0DDA7_IGNLU</name>
<dbReference type="EMBL" id="VTPC01001430">
    <property type="protein sequence ID" value="KAF2901991.1"/>
    <property type="molecule type" value="Genomic_DNA"/>
</dbReference>
<keyword evidence="2" id="KW-1185">Reference proteome</keyword>
<reference evidence="1" key="1">
    <citation type="submission" date="2019-08" db="EMBL/GenBank/DDBJ databases">
        <title>The genome of the North American firefly Photinus pyralis.</title>
        <authorList>
            <consortium name="Photinus pyralis genome working group"/>
            <person name="Fallon T.R."/>
            <person name="Sander Lower S.E."/>
            <person name="Weng J.-K."/>
        </authorList>
    </citation>
    <scope>NUCLEOTIDE SEQUENCE</scope>
    <source>
        <strain evidence="1">TRF0915ILg1</strain>
        <tissue evidence="1">Whole body</tissue>
    </source>
</reference>
<evidence type="ECO:0000313" key="1">
    <source>
        <dbReference type="EMBL" id="KAF2901991.1"/>
    </source>
</evidence>
<dbReference type="OrthoDB" id="2917041at2759"/>
<evidence type="ECO:0000313" key="2">
    <source>
        <dbReference type="Proteomes" id="UP000801492"/>
    </source>
</evidence>
<accession>A0A8K0DDA7</accession>
<gene>
    <name evidence="1" type="ORF">ILUMI_04201</name>
</gene>
<dbReference type="Proteomes" id="UP000801492">
    <property type="component" value="Unassembled WGS sequence"/>
</dbReference>